<evidence type="ECO:0000313" key="3">
    <source>
        <dbReference type="WBParaSite" id="jg12065"/>
    </source>
</evidence>
<reference evidence="3" key="1">
    <citation type="submission" date="2022-11" db="UniProtKB">
        <authorList>
            <consortium name="WormBaseParasite"/>
        </authorList>
    </citation>
    <scope>IDENTIFICATION</scope>
</reference>
<keyword evidence="2" id="KW-1185">Reference proteome</keyword>
<name>A0A915CS79_9BILA</name>
<proteinExistence type="predicted"/>
<dbReference type="WBParaSite" id="jg12065">
    <property type="protein sequence ID" value="jg12065"/>
    <property type="gene ID" value="jg12065"/>
</dbReference>
<feature type="region of interest" description="Disordered" evidence="1">
    <location>
        <begin position="68"/>
        <end position="120"/>
    </location>
</feature>
<sequence length="120" mass="12965">MTYCQQKPVISHQPSHGTKLCSCADEDGEEEVDVDLLFRWQGIRESGHSTIPWINSAAFQPTSPILTSLPLIGQSSENHPPTPSHPSLPPFGRALSPERDSGHLFEQVPPTLSPGAISSA</sequence>
<organism evidence="2 3">
    <name type="scientific">Ditylenchus dipsaci</name>
    <dbReference type="NCBI Taxonomy" id="166011"/>
    <lineage>
        <taxon>Eukaryota</taxon>
        <taxon>Metazoa</taxon>
        <taxon>Ecdysozoa</taxon>
        <taxon>Nematoda</taxon>
        <taxon>Chromadorea</taxon>
        <taxon>Rhabditida</taxon>
        <taxon>Tylenchina</taxon>
        <taxon>Tylenchomorpha</taxon>
        <taxon>Sphaerularioidea</taxon>
        <taxon>Anguinidae</taxon>
        <taxon>Anguininae</taxon>
        <taxon>Ditylenchus</taxon>
    </lineage>
</organism>
<evidence type="ECO:0000256" key="1">
    <source>
        <dbReference type="SAM" id="MobiDB-lite"/>
    </source>
</evidence>
<dbReference type="Proteomes" id="UP000887574">
    <property type="component" value="Unplaced"/>
</dbReference>
<feature type="compositionally biased region" description="Pro residues" evidence="1">
    <location>
        <begin position="80"/>
        <end position="89"/>
    </location>
</feature>
<accession>A0A915CS79</accession>
<dbReference type="AlphaFoldDB" id="A0A915CS79"/>
<protein>
    <submittedName>
        <fullName evidence="3">Uncharacterized protein</fullName>
    </submittedName>
</protein>
<evidence type="ECO:0000313" key="2">
    <source>
        <dbReference type="Proteomes" id="UP000887574"/>
    </source>
</evidence>